<dbReference type="GO" id="GO:0006508">
    <property type="term" value="P:proteolysis"/>
    <property type="evidence" value="ECO:0007669"/>
    <property type="project" value="UniProtKB-KW"/>
</dbReference>
<accession>A0A1F7WAP7</accession>
<keyword evidence="7" id="KW-1133">Transmembrane helix</keyword>
<comment type="similarity">
    <text evidence="2">Belongs to the peptidase M50B family.</text>
</comment>
<evidence type="ECO:0000256" key="4">
    <source>
        <dbReference type="ARBA" id="ARBA00022801"/>
    </source>
</evidence>
<dbReference type="Proteomes" id="UP000176501">
    <property type="component" value="Unassembled WGS sequence"/>
</dbReference>
<evidence type="ECO:0000313" key="8">
    <source>
        <dbReference type="EMBL" id="OGL99458.1"/>
    </source>
</evidence>
<organism evidence="8 9">
    <name type="scientific">Candidatus Uhrbacteria bacterium RIFOXYB2_FULL_57_15</name>
    <dbReference type="NCBI Taxonomy" id="1802422"/>
    <lineage>
        <taxon>Bacteria</taxon>
        <taxon>Candidatus Uhriibacteriota</taxon>
    </lineage>
</organism>
<evidence type="ECO:0000256" key="5">
    <source>
        <dbReference type="ARBA" id="ARBA00022833"/>
    </source>
</evidence>
<evidence type="ECO:0000256" key="6">
    <source>
        <dbReference type="ARBA" id="ARBA00023049"/>
    </source>
</evidence>
<dbReference type="GO" id="GO:0008237">
    <property type="term" value="F:metallopeptidase activity"/>
    <property type="evidence" value="ECO:0007669"/>
    <property type="project" value="UniProtKB-KW"/>
</dbReference>
<evidence type="ECO:0000256" key="3">
    <source>
        <dbReference type="ARBA" id="ARBA00022670"/>
    </source>
</evidence>
<keyword evidence="7" id="KW-0812">Transmembrane</keyword>
<dbReference type="AlphaFoldDB" id="A0A1F7WAP7"/>
<feature type="transmembrane region" description="Helical" evidence="7">
    <location>
        <begin position="6"/>
        <end position="30"/>
    </location>
</feature>
<dbReference type="EMBL" id="MGFE01000004">
    <property type="protein sequence ID" value="OGL99458.1"/>
    <property type="molecule type" value="Genomic_DNA"/>
</dbReference>
<evidence type="ECO:0000256" key="2">
    <source>
        <dbReference type="ARBA" id="ARBA00007931"/>
    </source>
</evidence>
<keyword evidence="3" id="KW-0645">Protease</keyword>
<gene>
    <name evidence="8" type="ORF">A2304_02455</name>
</gene>
<keyword evidence="7" id="KW-0472">Membrane</keyword>
<comment type="caution">
    <text evidence="8">The sequence shown here is derived from an EMBL/GenBank/DDBJ whole genome shotgun (WGS) entry which is preliminary data.</text>
</comment>
<protein>
    <recommendedName>
        <fullName evidence="10">Peptidase M50 domain-containing protein</fullName>
    </recommendedName>
</protein>
<dbReference type="PANTHER" id="PTHR39188:SF3">
    <property type="entry name" value="STAGE IV SPORULATION PROTEIN FB"/>
    <property type="match status" value="1"/>
</dbReference>
<evidence type="ECO:0008006" key="10">
    <source>
        <dbReference type="Google" id="ProtNLM"/>
    </source>
</evidence>
<feature type="transmembrane region" description="Helical" evidence="7">
    <location>
        <begin position="37"/>
        <end position="54"/>
    </location>
</feature>
<keyword evidence="4" id="KW-0378">Hydrolase</keyword>
<name>A0A1F7WAP7_9BACT</name>
<dbReference type="PANTHER" id="PTHR39188">
    <property type="entry name" value="MEMBRANE-ASSOCIATED ZINC METALLOPROTEASE M50B"/>
    <property type="match status" value="1"/>
</dbReference>
<proteinExistence type="inferred from homology"/>
<comment type="cofactor">
    <cofactor evidence="1">
        <name>Zn(2+)</name>
        <dbReference type="ChEBI" id="CHEBI:29105"/>
    </cofactor>
</comment>
<feature type="transmembrane region" description="Helical" evidence="7">
    <location>
        <begin position="174"/>
        <end position="201"/>
    </location>
</feature>
<keyword evidence="6" id="KW-0482">Metalloprotease</keyword>
<evidence type="ECO:0000313" key="9">
    <source>
        <dbReference type="Proteomes" id="UP000176501"/>
    </source>
</evidence>
<reference evidence="8 9" key="1">
    <citation type="journal article" date="2016" name="Nat. Commun.">
        <title>Thousands of microbial genomes shed light on interconnected biogeochemical processes in an aquifer system.</title>
        <authorList>
            <person name="Anantharaman K."/>
            <person name="Brown C.T."/>
            <person name="Hug L.A."/>
            <person name="Sharon I."/>
            <person name="Castelle C.J."/>
            <person name="Probst A.J."/>
            <person name="Thomas B.C."/>
            <person name="Singh A."/>
            <person name="Wilkins M.J."/>
            <person name="Karaoz U."/>
            <person name="Brodie E.L."/>
            <person name="Williams K.H."/>
            <person name="Hubbard S.S."/>
            <person name="Banfield J.F."/>
        </authorList>
    </citation>
    <scope>NUCLEOTIDE SEQUENCE [LARGE SCALE GENOMIC DNA]</scope>
</reference>
<keyword evidence="5" id="KW-0862">Zinc</keyword>
<sequence>MSNAELRLAGFPITVRPSVLLLIAAIGWTVVSSGQSLWLLACYVSTLFASVLLHELGHAFALRFVGVRGQTVTLHGLGGQVEWDGSVEPLTNVEHLFVSLAGPVSGLMVGMLALAAIPFASDAFVLNVLGQAVLLNVCMNVGNMMPALPLDGGQALLSCINAVTPRGWKLGAYLVVYLGSVVGSMLLFAAYFWGNVFLLLIGGQILLFNASQTEWLFSDEP</sequence>
<evidence type="ECO:0000256" key="1">
    <source>
        <dbReference type="ARBA" id="ARBA00001947"/>
    </source>
</evidence>
<evidence type="ECO:0000256" key="7">
    <source>
        <dbReference type="SAM" id="Phobius"/>
    </source>
</evidence>